<accession>A0ABV3Z248</accession>
<name>A0ABV3Z248_9PROT</name>
<dbReference type="EMBL" id="JBEHZE010000001">
    <property type="protein sequence ID" value="MEX6632865.1"/>
    <property type="molecule type" value="Genomic_DNA"/>
</dbReference>
<reference evidence="1 2" key="1">
    <citation type="submission" date="2024-05" db="EMBL/GenBank/DDBJ databases">
        <title>Three bacterial strains, DH-69, EH-24, and ECK-19 isolated from coastal sediments.</title>
        <authorList>
            <person name="Ye Y.-Q."/>
            <person name="Du Z.-J."/>
        </authorList>
    </citation>
    <scope>NUCLEOTIDE SEQUENCE [LARGE SCALE GENOMIC DNA]</scope>
    <source>
        <strain evidence="1 2">ECK-19</strain>
    </source>
</reference>
<comment type="caution">
    <text evidence="1">The sequence shown here is derived from an EMBL/GenBank/DDBJ whole genome shotgun (WGS) entry which is preliminary data.</text>
</comment>
<protein>
    <submittedName>
        <fullName evidence="1">Uncharacterized protein</fullName>
    </submittedName>
</protein>
<gene>
    <name evidence="1" type="ORF">ABFZ84_04825</name>
</gene>
<dbReference type="RefSeq" id="WP_369312798.1">
    <property type="nucleotide sequence ID" value="NZ_JBEHZE010000001.1"/>
</dbReference>
<evidence type="ECO:0000313" key="1">
    <source>
        <dbReference type="EMBL" id="MEX6632865.1"/>
    </source>
</evidence>
<sequence>MHLTIRMNIQNTGNSPAANVTIFAEACFEDHVEPDGVYRFKAEKLEVDEVGGKISYPRELNIMEFDIGKLDPLLDNQGNIGIHGRIEYRHVFMSSQDEPIVTTFALSGLIDEKRAKWSKNIVVTPLNTCSHTRWKKNNNTT</sequence>
<keyword evidence="2" id="KW-1185">Reference proteome</keyword>
<proteinExistence type="predicted"/>
<organism evidence="1 2">
    <name type="scientific">Hyphococcus lacteus</name>
    <dbReference type="NCBI Taxonomy" id="3143536"/>
    <lineage>
        <taxon>Bacteria</taxon>
        <taxon>Pseudomonadati</taxon>
        <taxon>Pseudomonadota</taxon>
        <taxon>Alphaproteobacteria</taxon>
        <taxon>Parvularculales</taxon>
        <taxon>Parvularculaceae</taxon>
        <taxon>Hyphococcus</taxon>
    </lineage>
</organism>
<dbReference type="Proteomes" id="UP001560685">
    <property type="component" value="Unassembled WGS sequence"/>
</dbReference>
<evidence type="ECO:0000313" key="2">
    <source>
        <dbReference type="Proteomes" id="UP001560685"/>
    </source>
</evidence>